<dbReference type="KEGG" id="hazt:108680435"/>
<sequence>MKMTAFVPQVVSKGFLLGSRSFSRLENNCSGSKLCRLISAWKENNKTNSSCTAYNLNALPQTCNLSKQYYSTKTLVVGGKLSLHFHSPILSRRHLLPPQVKDFTSSCDLQISSKQSKYSSAVGGETFNPAPKLKSIKKRRALADSEKEISTNDSNHITRKAKSPTTACADLPSGAPSTTLIGHDFLTFDPGLALPHLPPIGGRPKPDYEVAAYATADEYNLEELLKGFQKLGLYERSLHHTTRISSSPELRNRGGFGDSIDFEASEQAEVKGYRPSSHPGTDELDCIPDIAEVLHVVGQYKISSEPREIFFFRDGSVVFWNVDELERSNVLTYIKQFSLGDLVSPETMEEQSESLPYTYSENKTRLSGGRILLSEAAPHHLERYTFSNALAHSVKLGVWETELDHYIDSIKPVAEELRKSGMIILPKKEVFTRLGQLYELRHSLTLSSDLLDPSDYYWDRDALELLYKRTSNYLSIARRTEVMSDKLNNCVQLLELLKNYHGEEQSHRLERIIIYLIIIEVVFEMLHFIIK</sequence>
<comment type="similarity">
    <text evidence="1">Belongs to the RMD1/sif2 family.</text>
</comment>
<dbReference type="RefSeq" id="XP_018024741.1">
    <property type="nucleotide sequence ID" value="XM_018169252.2"/>
</dbReference>
<accession>A0A8B7PHE1</accession>
<protein>
    <submittedName>
        <fullName evidence="5">Sad1-interacting factor 2</fullName>
    </submittedName>
</protein>
<evidence type="ECO:0000313" key="4">
    <source>
        <dbReference type="Proteomes" id="UP000694843"/>
    </source>
</evidence>
<dbReference type="GeneID" id="108680435"/>
<dbReference type="GO" id="GO:0070131">
    <property type="term" value="P:positive regulation of mitochondrial translation"/>
    <property type="evidence" value="ECO:0007669"/>
    <property type="project" value="TreeGrafter"/>
</dbReference>
<evidence type="ECO:0000259" key="3">
    <source>
        <dbReference type="Pfam" id="PF02582"/>
    </source>
</evidence>
<feature type="region of interest" description="Disordered" evidence="2">
    <location>
        <begin position="144"/>
        <end position="172"/>
    </location>
</feature>
<dbReference type="InterPro" id="IPR051624">
    <property type="entry name" value="RMD1/Sad1-interacting"/>
</dbReference>
<dbReference type="Pfam" id="PF02582">
    <property type="entry name" value="DUF155"/>
    <property type="match status" value="1"/>
</dbReference>
<dbReference type="AlphaFoldDB" id="A0A8B7PHE1"/>
<dbReference type="PANTHER" id="PTHR16255:SF1">
    <property type="entry name" value="REQUIRED FOR MEIOTIC NUCLEAR DIVISION PROTEIN 1 HOMOLOG"/>
    <property type="match status" value="1"/>
</dbReference>
<keyword evidence="4" id="KW-1185">Reference proteome</keyword>
<gene>
    <name evidence="5" type="primary">LOC108680435</name>
</gene>
<proteinExistence type="inferred from homology"/>
<dbReference type="GO" id="GO:0005739">
    <property type="term" value="C:mitochondrion"/>
    <property type="evidence" value="ECO:0007669"/>
    <property type="project" value="UniProtKB-ARBA"/>
</dbReference>
<organism evidence="4 5">
    <name type="scientific">Hyalella azteca</name>
    <name type="common">Amphipod</name>
    <dbReference type="NCBI Taxonomy" id="294128"/>
    <lineage>
        <taxon>Eukaryota</taxon>
        <taxon>Metazoa</taxon>
        <taxon>Ecdysozoa</taxon>
        <taxon>Arthropoda</taxon>
        <taxon>Crustacea</taxon>
        <taxon>Multicrustacea</taxon>
        <taxon>Malacostraca</taxon>
        <taxon>Eumalacostraca</taxon>
        <taxon>Peracarida</taxon>
        <taxon>Amphipoda</taxon>
        <taxon>Senticaudata</taxon>
        <taxon>Talitrida</taxon>
        <taxon>Talitroidea</taxon>
        <taxon>Hyalellidae</taxon>
        <taxon>Hyalella</taxon>
    </lineage>
</organism>
<name>A0A8B7PHE1_HYAAZ</name>
<dbReference type="InterPro" id="IPR003734">
    <property type="entry name" value="DUF155"/>
</dbReference>
<dbReference type="OrthoDB" id="242766at2759"/>
<evidence type="ECO:0000313" key="5">
    <source>
        <dbReference type="RefSeq" id="XP_018024741.1"/>
    </source>
</evidence>
<feature type="domain" description="DUF155" evidence="3">
    <location>
        <begin position="309"/>
        <end position="483"/>
    </location>
</feature>
<evidence type="ECO:0000256" key="1">
    <source>
        <dbReference type="ARBA" id="ARBA00008306"/>
    </source>
</evidence>
<dbReference type="Proteomes" id="UP000694843">
    <property type="component" value="Unplaced"/>
</dbReference>
<evidence type="ECO:0000256" key="2">
    <source>
        <dbReference type="SAM" id="MobiDB-lite"/>
    </source>
</evidence>
<dbReference type="PANTHER" id="PTHR16255">
    <property type="entry name" value="REQUIRED FOR MEIOTIC NUCLEAR DIVISION PROTEIN 1 HOMOLOG"/>
    <property type="match status" value="1"/>
</dbReference>
<reference evidence="5" key="1">
    <citation type="submission" date="2025-08" db="UniProtKB">
        <authorList>
            <consortium name="RefSeq"/>
        </authorList>
    </citation>
    <scope>IDENTIFICATION</scope>
    <source>
        <tissue evidence="5">Whole organism</tissue>
    </source>
</reference>